<sequence>MDDETLSQLITEYSDQMRKLKSRGLSGLSDQGFGWGDIINSGRYATDAAGMQADRFQIVTPRDIRAPGSQPGVPGTIMFDADPGFSGKGFSSADDVFKFRLEDGEINVTGLDYMLENGDLSALEKMVYKAFDGAEMPESIANILKNSDELANAIKVIKNGGTALGWIGTALDVYEVVNAYYDDKHDEDKKIGEKTYKTFASTIGGWGGGWAGAQVGAMGGAAAGSLICPVFGTVIGGIVGSVVGGLAGTTMGRESAGFLFDEVYQGN</sequence>
<evidence type="ECO:0000313" key="1">
    <source>
        <dbReference type="EMBL" id="MPM46338.1"/>
    </source>
</evidence>
<comment type="caution">
    <text evidence="1">The sequence shown here is derived from an EMBL/GenBank/DDBJ whole genome shotgun (WGS) entry which is preliminary data.</text>
</comment>
<evidence type="ECO:0008006" key="2">
    <source>
        <dbReference type="Google" id="ProtNLM"/>
    </source>
</evidence>
<dbReference type="PANTHER" id="PTHR21525">
    <property type="entry name" value="MOTILE SPERM PROTEIN"/>
    <property type="match status" value="1"/>
</dbReference>
<dbReference type="AlphaFoldDB" id="A0A645A0R5"/>
<dbReference type="PANTHER" id="PTHR21525:SF9">
    <property type="entry name" value="CHANNEL_COLICIN DOMAIN-CONTAINING PROTEIN"/>
    <property type="match status" value="1"/>
</dbReference>
<gene>
    <name evidence="1" type="ORF">SDC9_93036</name>
</gene>
<organism evidence="1">
    <name type="scientific">bioreactor metagenome</name>
    <dbReference type="NCBI Taxonomy" id="1076179"/>
    <lineage>
        <taxon>unclassified sequences</taxon>
        <taxon>metagenomes</taxon>
        <taxon>ecological metagenomes</taxon>
    </lineage>
</organism>
<proteinExistence type="predicted"/>
<accession>A0A645A0R5</accession>
<protein>
    <recommendedName>
        <fullName evidence="2">Glycine zipper domain-containing protein</fullName>
    </recommendedName>
</protein>
<dbReference type="EMBL" id="VSSQ01011236">
    <property type="protein sequence ID" value="MPM46338.1"/>
    <property type="molecule type" value="Genomic_DNA"/>
</dbReference>
<reference evidence="1" key="1">
    <citation type="submission" date="2019-08" db="EMBL/GenBank/DDBJ databases">
        <authorList>
            <person name="Kucharzyk K."/>
            <person name="Murdoch R.W."/>
            <person name="Higgins S."/>
            <person name="Loffler F."/>
        </authorList>
    </citation>
    <scope>NUCLEOTIDE SEQUENCE</scope>
</reference>
<name>A0A645A0R5_9ZZZZ</name>